<evidence type="ECO:0000256" key="5">
    <source>
        <dbReference type="ARBA" id="ARBA00022989"/>
    </source>
</evidence>
<name>A0A7S8RHT5_9MICO</name>
<dbReference type="Gene3D" id="1.10.3720.10">
    <property type="entry name" value="MetI-like"/>
    <property type="match status" value="1"/>
</dbReference>
<keyword evidence="4 7" id="KW-0812">Transmembrane</keyword>
<sequence length="292" mass="32007">MRNRFLPYAFVGPAMLLLVTFGILPILVALLVSFTDMNLAGLGNWSRIQFIGTDNYTKLFADPSFWQALGNTALFAIIGVPSVIVISLVIALALNHSQGRFFRALRSFYFVPAITAIVAVALVWGYLYNTQFGLFNYLLSLVGLPPVPWLSDPIVVKFSVVMVAVWRGLGLNVIIFLAALQGVPKEYLEAAEIDGASGLRRIVSIVIPLLRFAIFFVTITTVIAWLQFFDEPFVLTKGGPLGASTSIALFLYQEGFSLSQFGYASAGSVILVAIIAVITVIQLRLRRADVDY</sequence>
<reference evidence="9 10" key="1">
    <citation type="submission" date="2020-11" db="EMBL/GenBank/DDBJ databases">
        <title>Amino acid is mineralized and recycled by bacteria in oceanic microbiome.</title>
        <authorList>
            <person name="Zheng L.Y."/>
        </authorList>
    </citation>
    <scope>NUCLEOTIDE SEQUENCE [LARGE SCALE GENOMIC DNA]</scope>
    <source>
        <strain evidence="9 10">A32-1</strain>
    </source>
</reference>
<feature type="transmembrane region" description="Helical" evidence="7">
    <location>
        <begin position="107"/>
        <end position="127"/>
    </location>
</feature>
<feature type="transmembrane region" description="Helical" evidence="7">
    <location>
        <begin position="73"/>
        <end position="95"/>
    </location>
</feature>
<evidence type="ECO:0000256" key="4">
    <source>
        <dbReference type="ARBA" id="ARBA00022692"/>
    </source>
</evidence>
<dbReference type="InterPro" id="IPR000515">
    <property type="entry name" value="MetI-like"/>
</dbReference>
<evidence type="ECO:0000256" key="3">
    <source>
        <dbReference type="ARBA" id="ARBA00022475"/>
    </source>
</evidence>
<feature type="transmembrane region" description="Helical" evidence="7">
    <location>
        <begin position="7"/>
        <end position="32"/>
    </location>
</feature>
<dbReference type="Proteomes" id="UP000594480">
    <property type="component" value="Chromosome"/>
</dbReference>
<keyword evidence="2 7" id="KW-0813">Transport</keyword>
<dbReference type="GO" id="GO:0005886">
    <property type="term" value="C:plasma membrane"/>
    <property type="evidence" value="ECO:0007669"/>
    <property type="project" value="UniProtKB-SubCell"/>
</dbReference>
<dbReference type="PANTHER" id="PTHR30193">
    <property type="entry name" value="ABC TRANSPORTER PERMEASE PROTEIN"/>
    <property type="match status" value="1"/>
</dbReference>
<keyword evidence="5 7" id="KW-1133">Transmembrane helix</keyword>
<comment type="similarity">
    <text evidence="7">Belongs to the binding-protein-dependent transport system permease family.</text>
</comment>
<protein>
    <submittedName>
        <fullName evidence="9">Sugar ABC transporter permease</fullName>
    </submittedName>
</protein>
<proteinExistence type="inferred from homology"/>
<dbReference type="PANTHER" id="PTHR30193:SF37">
    <property type="entry name" value="INNER MEMBRANE ABC TRANSPORTER PERMEASE PROTEIN YCJO"/>
    <property type="match status" value="1"/>
</dbReference>
<dbReference type="EMBL" id="CP064760">
    <property type="protein sequence ID" value="QPE05446.1"/>
    <property type="molecule type" value="Genomic_DNA"/>
</dbReference>
<evidence type="ECO:0000256" key="6">
    <source>
        <dbReference type="ARBA" id="ARBA00023136"/>
    </source>
</evidence>
<dbReference type="CDD" id="cd06261">
    <property type="entry name" value="TM_PBP2"/>
    <property type="match status" value="1"/>
</dbReference>
<keyword evidence="6 7" id="KW-0472">Membrane</keyword>
<dbReference type="GO" id="GO:0055085">
    <property type="term" value="P:transmembrane transport"/>
    <property type="evidence" value="ECO:0007669"/>
    <property type="project" value="InterPro"/>
</dbReference>
<evidence type="ECO:0000256" key="1">
    <source>
        <dbReference type="ARBA" id="ARBA00004651"/>
    </source>
</evidence>
<feature type="domain" description="ABC transmembrane type-1" evidence="8">
    <location>
        <begin position="69"/>
        <end position="282"/>
    </location>
</feature>
<accession>A0A7S8RHT5</accession>
<evidence type="ECO:0000313" key="10">
    <source>
        <dbReference type="Proteomes" id="UP000594480"/>
    </source>
</evidence>
<feature type="transmembrane region" description="Helical" evidence="7">
    <location>
        <begin position="261"/>
        <end position="283"/>
    </location>
</feature>
<dbReference type="PROSITE" id="PS50928">
    <property type="entry name" value="ABC_TM1"/>
    <property type="match status" value="1"/>
</dbReference>
<dbReference type="Pfam" id="PF00528">
    <property type="entry name" value="BPD_transp_1"/>
    <property type="match status" value="1"/>
</dbReference>
<dbReference type="SUPFAM" id="SSF161098">
    <property type="entry name" value="MetI-like"/>
    <property type="match status" value="1"/>
</dbReference>
<gene>
    <name evidence="9" type="ORF">IT882_05280</name>
</gene>
<feature type="transmembrane region" description="Helical" evidence="7">
    <location>
        <begin position="154"/>
        <end position="180"/>
    </location>
</feature>
<dbReference type="InterPro" id="IPR051393">
    <property type="entry name" value="ABC_transporter_permease"/>
</dbReference>
<feature type="transmembrane region" description="Helical" evidence="7">
    <location>
        <begin position="201"/>
        <end position="226"/>
    </location>
</feature>
<dbReference type="SUPFAM" id="SSF160964">
    <property type="entry name" value="MalF N-terminal region-like"/>
    <property type="match status" value="1"/>
</dbReference>
<keyword evidence="10" id="KW-1185">Reference proteome</keyword>
<dbReference type="RefSeq" id="WP_195693463.1">
    <property type="nucleotide sequence ID" value="NZ_CP064760.1"/>
</dbReference>
<dbReference type="KEGG" id="msf:IT882_05280"/>
<organism evidence="9 10">
    <name type="scientific">Microbacterium schleiferi</name>
    <dbReference type="NCBI Taxonomy" id="69362"/>
    <lineage>
        <taxon>Bacteria</taxon>
        <taxon>Bacillati</taxon>
        <taxon>Actinomycetota</taxon>
        <taxon>Actinomycetes</taxon>
        <taxon>Micrococcales</taxon>
        <taxon>Microbacteriaceae</taxon>
        <taxon>Microbacterium</taxon>
    </lineage>
</organism>
<keyword evidence="3" id="KW-1003">Cell membrane</keyword>
<evidence type="ECO:0000259" key="8">
    <source>
        <dbReference type="PROSITE" id="PS50928"/>
    </source>
</evidence>
<evidence type="ECO:0000256" key="7">
    <source>
        <dbReference type="RuleBase" id="RU363032"/>
    </source>
</evidence>
<evidence type="ECO:0000313" key="9">
    <source>
        <dbReference type="EMBL" id="QPE05446.1"/>
    </source>
</evidence>
<dbReference type="AlphaFoldDB" id="A0A7S8RHT5"/>
<evidence type="ECO:0000256" key="2">
    <source>
        <dbReference type="ARBA" id="ARBA00022448"/>
    </source>
</evidence>
<dbReference type="InterPro" id="IPR035906">
    <property type="entry name" value="MetI-like_sf"/>
</dbReference>
<comment type="subcellular location">
    <subcellularLocation>
        <location evidence="1 7">Cell membrane</location>
        <topology evidence="1 7">Multi-pass membrane protein</topology>
    </subcellularLocation>
</comment>